<evidence type="ECO:0000313" key="2">
    <source>
        <dbReference type="EMBL" id="KAG0462535.1"/>
    </source>
</evidence>
<sequence>MRRRGYRRQHSRPYKMIKRNRQRPSSPTPPYAVFTVATLDSSPTFHAIAGREPPSNQNAAPTLVINLKKNGIGICYTMANTPFTSPCFSCWKQLNRL</sequence>
<dbReference type="Proteomes" id="UP000639772">
    <property type="component" value="Chromosome 11"/>
</dbReference>
<evidence type="ECO:0000256" key="1">
    <source>
        <dbReference type="SAM" id="MobiDB-lite"/>
    </source>
</evidence>
<gene>
    <name evidence="2" type="ORF">HPP92_021011</name>
</gene>
<dbReference type="AlphaFoldDB" id="A0A835UJ11"/>
<reference evidence="2 3" key="1">
    <citation type="journal article" date="2020" name="Nat. Food">
        <title>A phased Vanilla planifolia genome enables genetic improvement of flavour and production.</title>
        <authorList>
            <person name="Hasing T."/>
            <person name="Tang H."/>
            <person name="Brym M."/>
            <person name="Khazi F."/>
            <person name="Huang T."/>
            <person name="Chambers A.H."/>
        </authorList>
    </citation>
    <scope>NUCLEOTIDE SEQUENCE [LARGE SCALE GENOMIC DNA]</scope>
    <source>
        <tissue evidence="2">Leaf</tissue>
    </source>
</reference>
<protein>
    <submittedName>
        <fullName evidence="2">Uncharacterized protein</fullName>
    </submittedName>
</protein>
<feature type="region of interest" description="Disordered" evidence="1">
    <location>
        <begin position="1"/>
        <end position="29"/>
    </location>
</feature>
<feature type="compositionally biased region" description="Basic residues" evidence="1">
    <location>
        <begin position="1"/>
        <end position="22"/>
    </location>
</feature>
<accession>A0A835UJ11</accession>
<proteinExistence type="predicted"/>
<dbReference type="EMBL" id="JADCNM010000011">
    <property type="protein sequence ID" value="KAG0462535.1"/>
    <property type="molecule type" value="Genomic_DNA"/>
</dbReference>
<organism evidence="2 3">
    <name type="scientific">Vanilla planifolia</name>
    <name type="common">Vanilla</name>
    <dbReference type="NCBI Taxonomy" id="51239"/>
    <lineage>
        <taxon>Eukaryota</taxon>
        <taxon>Viridiplantae</taxon>
        <taxon>Streptophyta</taxon>
        <taxon>Embryophyta</taxon>
        <taxon>Tracheophyta</taxon>
        <taxon>Spermatophyta</taxon>
        <taxon>Magnoliopsida</taxon>
        <taxon>Liliopsida</taxon>
        <taxon>Asparagales</taxon>
        <taxon>Orchidaceae</taxon>
        <taxon>Vanilloideae</taxon>
        <taxon>Vanilleae</taxon>
        <taxon>Vanilla</taxon>
    </lineage>
</organism>
<evidence type="ECO:0000313" key="3">
    <source>
        <dbReference type="Proteomes" id="UP000639772"/>
    </source>
</evidence>
<comment type="caution">
    <text evidence="2">The sequence shown here is derived from an EMBL/GenBank/DDBJ whole genome shotgun (WGS) entry which is preliminary data.</text>
</comment>
<name>A0A835UJ11_VANPL</name>